<accession>A0A934TSP0</accession>
<protein>
    <submittedName>
        <fullName evidence="2">Anti-sigma regulatory factor</fullName>
    </submittedName>
</protein>
<reference evidence="2" key="2">
    <citation type="submission" date="2021-01" db="EMBL/GenBank/DDBJ databases">
        <authorList>
            <person name="Kang M."/>
        </authorList>
    </citation>
    <scope>NUCLEOTIDE SEQUENCE</scope>
    <source>
        <strain evidence="2">KACC 17527</strain>
    </source>
</reference>
<gene>
    <name evidence="2" type="ORF">JJB11_08975</name>
</gene>
<dbReference type="CDD" id="cd16934">
    <property type="entry name" value="HATPase_RsbT-like"/>
    <property type="match status" value="1"/>
</dbReference>
<evidence type="ECO:0000259" key="1">
    <source>
        <dbReference type="Pfam" id="PF02518"/>
    </source>
</evidence>
<reference evidence="2" key="1">
    <citation type="journal article" date="2012" name="J. Microbiol. Biotechnol.">
        <title>Ramlibacter ginsenosidimutans sp. nov., with ginsenoside-converting activity.</title>
        <authorList>
            <person name="Wang L."/>
            <person name="An D.S."/>
            <person name="Kim S.G."/>
            <person name="Jin F.X."/>
            <person name="Kim S.C."/>
            <person name="Lee S.T."/>
            <person name="Im W.T."/>
        </authorList>
    </citation>
    <scope>NUCLEOTIDE SEQUENCE</scope>
    <source>
        <strain evidence="2">KACC 17527</strain>
    </source>
</reference>
<proteinExistence type="predicted"/>
<evidence type="ECO:0000313" key="3">
    <source>
        <dbReference type="Proteomes" id="UP000630528"/>
    </source>
</evidence>
<evidence type="ECO:0000313" key="2">
    <source>
        <dbReference type="EMBL" id="MBK6006220.1"/>
    </source>
</evidence>
<feature type="domain" description="Histidine kinase/HSP90-like ATPase" evidence="1">
    <location>
        <begin position="86"/>
        <end position="179"/>
    </location>
</feature>
<comment type="caution">
    <text evidence="2">The sequence shown here is derived from an EMBL/GenBank/DDBJ whole genome shotgun (WGS) entry which is preliminary data.</text>
</comment>
<dbReference type="InterPro" id="IPR003594">
    <property type="entry name" value="HATPase_dom"/>
</dbReference>
<dbReference type="InterPro" id="IPR036890">
    <property type="entry name" value="HATPase_C_sf"/>
</dbReference>
<organism evidence="2 3">
    <name type="scientific">Ramlibacter ginsenosidimutans</name>
    <dbReference type="NCBI Taxonomy" id="502333"/>
    <lineage>
        <taxon>Bacteria</taxon>
        <taxon>Pseudomonadati</taxon>
        <taxon>Pseudomonadota</taxon>
        <taxon>Betaproteobacteria</taxon>
        <taxon>Burkholderiales</taxon>
        <taxon>Comamonadaceae</taxon>
        <taxon>Ramlibacter</taxon>
    </lineage>
</organism>
<dbReference type="EMBL" id="JAEPWM010000002">
    <property type="protein sequence ID" value="MBK6006220.1"/>
    <property type="molecule type" value="Genomic_DNA"/>
</dbReference>
<name>A0A934TSP0_9BURK</name>
<sequence>MRPRWWSACSRPSPSRSWSWACRWKACARRSTSNAAWSCCRAAARRSRLSVEDAGGSLPLRSEEDIVASRQKVRVLTQQLKFSLVDQTKMVTAASELSRNTVVHGGGGEMRWQLVDDGLRRGLRLLFEDTGPGIPDTRLALTDGWTSGKGMGLGLPGSKRLVHEFELQSVPGQGTRVSILRWK</sequence>
<dbReference type="Gene3D" id="3.30.565.10">
    <property type="entry name" value="Histidine kinase-like ATPase, C-terminal domain"/>
    <property type="match status" value="1"/>
</dbReference>
<dbReference type="AlphaFoldDB" id="A0A934TSP0"/>
<dbReference type="Pfam" id="PF02518">
    <property type="entry name" value="HATPase_c"/>
    <property type="match status" value="1"/>
</dbReference>
<dbReference type="SUPFAM" id="SSF55874">
    <property type="entry name" value="ATPase domain of HSP90 chaperone/DNA topoisomerase II/histidine kinase"/>
    <property type="match status" value="1"/>
</dbReference>
<dbReference type="Proteomes" id="UP000630528">
    <property type="component" value="Unassembled WGS sequence"/>
</dbReference>
<keyword evidence="3" id="KW-1185">Reference proteome</keyword>